<evidence type="ECO:0000256" key="1">
    <source>
        <dbReference type="ARBA" id="ARBA00022741"/>
    </source>
</evidence>
<dbReference type="Pfam" id="PF00211">
    <property type="entry name" value="Guanylate_cyc"/>
    <property type="match status" value="1"/>
</dbReference>
<evidence type="ECO:0000313" key="8">
    <source>
        <dbReference type="EMBL" id="ETW99161.1"/>
    </source>
</evidence>
<dbReference type="InterPro" id="IPR029787">
    <property type="entry name" value="Nucleotide_cyclase"/>
</dbReference>
<evidence type="ECO:0000256" key="5">
    <source>
        <dbReference type="SAM" id="MobiDB-lite"/>
    </source>
</evidence>
<dbReference type="HOGENOM" id="CLU_004435_3_0_7"/>
<feature type="region of interest" description="Disordered" evidence="5">
    <location>
        <begin position="107"/>
        <end position="143"/>
    </location>
</feature>
<evidence type="ECO:0000256" key="4">
    <source>
        <dbReference type="PROSITE-ProRule" id="PRU01091"/>
    </source>
</evidence>
<comment type="caution">
    <text evidence="8">The sequence shown here is derived from an EMBL/GenBank/DDBJ whole genome shotgun (WGS) entry which is preliminary data.</text>
</comment>
<dbReference type="InterPro" id="IPR016032">
    <property type="entry name" value="Sig_transdc_resp-reg_C-effctor"/>
</dbReference>
<organism evidence="8 9">
    <name type="scientific">Entotheonella factor</name>
    <dbReference type="NCBI Taxonomy" id="1429438"/>
    <lineage>
        <taxon>Bacteria</taxon>
        <taxon>Pseudomonadati</taxon>
        <taxon>Nitrospinota/Tectimicrobiota group</taxon>
        <taxon>Candidatus Tectimicrobiota</taxon>
        <taxon>Candidatus Entotheonellia</taxon>
        <taxon>Candidatus Entotheonellales</taxon>
        <taxon>Candidatus Entotheonellaceae</taxon>
        <taxon>Candidatus Entotheonella</taxon>
    </lineage>
</organism>
<dbReference type="SMART" id="SM00044">
    <property type="entry name" value="CYCc"/>
    <property type="match status" value="1"/>
</dbReference>
<keyword evidence="2" id="KW-0067">ATP-binding</keyword>
<dbReference type="SMART" id="SM00862">
    <property type="entry name" value="Trans_reg_C"/>
    <property type="match status" value="1"/>
</dbReference>
<name>W4LP25_ENTF1</name>
<dbReference type="GO" id="GO:0003677">
    <property type="term" value="F:DNA binding"/>
    <property type="evidence" value="ECO:0007669"/>
    <property type="project" value="UniProtKB-UniRule"/>
</dbReference>
<keyword evidence="3 4" id="KW-0238">DNA-binding</keyword>
<evidence type="ECO:0000313" key="9">
    <source>
        <dbReference type="Proteomes" id="UP000019141"/>
    </source>
</evidence>
<dbReference type="GO" id="GO:0009190">
    <property type="term" value="P:cyclic nucleotide biosynthetic process"/>
    <property type="evidence" value="ECO:0007669"/>
    <property type="project" value="InterPro"/>
</dbReference>
<dbReference type="GO" id="GO:0005737">
    <property type="term" value="C:cytoplasm"/>
    <property type="evidence" value="ECO:0007669"/>
    <property type="project" value="TreeGrafter"/>
</dbReference>
<keyword evidence="9" id="KW-1185">Reference proteome</keyword>
<dbReference type="Pfam" id="PF00486">
    <property type="entry name" value="Trans_reg_C"/>
    <property type="match status" value="1"/>
</dbReference>
<dbReference type="AlphaFoldDB" id="W4LP25"/>
<dbReference type="PROSITE" id="PS50125">
    <property type="entry name" value="GUANYLATE_CYCLASE_2"/>
    <property type="match status" value="1"/>
</dbReference>
<evidence type="ECO:0000256" key="2">
    <source>
        <dbReference type="ARBA" id="ARBA00022840"/>
    </source>
</evidence>
<evidence type="ECO:0000259" key="6">
    <source>
        <dbReference type="PROSITE" id="PS50125"/>
    </source>
</evidence>
<gene>
    <name evidence="8" type="ORF">ETSY1_16070</name>
</gene>
<dbReference type="InterPro" id="IPR041664">
    <property type="entry name" value="AAA_16"/>
</dbReference>
<dbReference type="InterPro" id="IPR001867">
    <property type="entry name" value="OmpR/PhoB-type_DNA-bd"/>
</dbReference>
<reference evidence="8 9" key="1">
    <citation type="journal article" date="2014" name="Nature">
        <title>An environmental bacterial taxon with a large and distinct metabolic repertoire.</title>
        <authorList>
            <person name="Wilson M.C."/>
            <person name="Mori T."/>
            <person name="Ruckert C."/>
            <person name="Uria A.R."/>
            <person name="Helf M.J."/>
            <person name="Takada K."/>
            <person name="Gernert C."/>
            <person name="Steffens U.A."/>
            <person name="Heycke N."/>
            <person name="Schmitt S."/>
            <person name="Rinke C."/>
            <person name="Helfrich E.J."/>
            <person name="Brachmann A.O."/>
            <person name="Gurgui C."/>
            <person name="Wakimoto T."/>
            <person name="Kracht M."/>
            <person name="Crusemann M."/>
            <person name="Hentschel U."/>
            <person name="Abe I."/>
            <person name="Matsunaga S."/>
            <person name="Kalinowski J."/>
            <person name="Takeyama H."/>
            <person name="Piel J."/>
        </authorList>
    </citation>
    <scope>NUCLEOTIDE SEQUENCE [LARGE SCALE GENOMIC DNA]</scope>
    <source>
        <strain evidence="9">TSY1</strain>
    </source>
</reference>
<dbReference type="InterPro" id="IPR036388">
    <property type="entry name" value="WH-like_DNA-bd_sf"/>
</dbReference>
<dbReference type="Gene3D" id="1.10.10.10">
    <property type="entry name" value="Winged helix-like DNA-binding domain superfamily/Winged helix DNA-binding domain"/>
    <property type="match status" value="1"/>
</dbReference>
<dbReference type="GO" id="GO:0006355">
    <property type="term" value="P:regulation of DNA-templated transcription"/>
    <property type="evidence" value="ECO:0007669"/>
    <property type="project" value="InterPro"/>
</dbReference>
<feature type="DNA-binding region" description="OmpR/PhoB-type" evidence="4">
    <location>
        <begin position="1"/>
        <end position="98"/>
    </location>
</feature>
<dbReference type="InterPro" id="IPR027417">
    <property type="entry name" value="P-loop_NTPase"/>
</dbReference>
<dbReference type="CDD" id="cd07302">
    <property type="entry name" value="CHD"/>
    <property type="match status" value="1"/>
</dbReference>
<feature type="domain" description="Guanylate cyclase" evidence="6">
    <location>
        <begin position="153"/>
        <end position="285"/>
    </location>
</feature>
<evidence type="ECO:0000259" key="7">
    <source>
        <dbReference type="PROSITE" id="PS51755"/>
    </source>
</evidence>
<dbReference type="Gene3D" id="3.30.70.1230">
    <property type="entry name" value="Nucleotide cyclase"/>
    <property type="match status" value="1"/>
</dbReference>
<feature type="domain" description="OmpR/PhoB-type" evidence="7">
    <location>
        <begin position="1"/>
        <end position="98"/>
    </location>
</feature>
<dbReference type="InterPro" id="IPR001054">
    <property type="entry name" value="A/G_cyclase"/>
</dbReference>
<dbReference type="CDD" id="cd00383">
    <property type="entry name" value="trans_reg_C"/>
    <property type="match status" value="1"/>
</dbReference>
<feature type="compositionally biased region" description="Low complexity" evidence="5">
    <location>
        <begin position="117"/>
        <end position="130"/>
    </location>
</feature>
<dbReference type="Pfam" id="PF13191">
    <property type="entry name" value="AAA_16"/>
    <property type="match status" value="1"/>
</dbReference>
<dbReference type="SUPFAM" id="SSF52540">
    <property type="entry name" value="P-loop containing nucleoside triphosphate hydrolases"/>
    <property type="match status" value="1"/>
</dbReference>
<keyword evidence="1" id="KW-0547">Nucleotide-binding</keyword>
<dbReference type="Proteomes" id="UP000019141">
    <property type="component" value="Unassembled WGS sequence"/>
</dbReference>
<dbReference type="PROSITE" id="PS51755">
    <property type="entry name" value="OMPR_PHOB"/>
    <property type="match status" value="1"/>
</dbReference>
<accession>W4LP25</accession>
<evidence type="ECO:0000256" key="3">
    <source>
        <dbReference type="ARBA" id="ARBA00023125"/>
    </source>
</evidence>
<dbReference type="SUPFAM" id="SSF55073">
    <property type="entry name" value="Nucleotide cyclase"/>
    <property type="match status" value="1"/>
</dbReference>
<evidence type="ECO:0008006" key="10">
    <source>
        <dbReference type="Google" id="ProtNLM"/>
    </source>
</evidence>
<protein>
    <recommendedName>
        <fullName evidence="10">OmpR/PhoB-type domain-containing protein</fullName>
    </recommendedName>
</protein>
<dbReference type="PANTHER" id="PTHR16305:SF28">
    <property type="entry name" value="GUANYLATE CYCLASE DOMAIN-CONTAINING PROTEIN"/>
    <property type="match status" value="1"/>
</dbReference>
<dbReference type="GO" id="GO:0000160">
    <property type="term" value="P:phosphorelay signal transduction system"/>
    <property type="evidence" value="ECO:0007669"/>
    <property type="project" value="InterPro"/>
</dbReference>
<dbReference type="GO" id="GO:0005524">
    <property type="term" value="F:ATP binding"/>
    <property type="evidence" value="ECO:0007669"/>
    <property type="project" value="UniProtKB-KW"/>
</dbReference>
<proteinExistence type="predicted"/>
<dbReference type="PATRIC" id="fig|1429438.4.peg.3176"/>
<dbReference type="PANTHER" id="PTHR16305">
    <property type="entry name" value="TESTICULAR SOLUBLE ADENYLYL CYCLASE"/>
    <property type="match status" value="1"/>
</dbReference>
<dbReference type="GO" id="GO:0004016">
    <property type="term" value="F:adenylate cyclase activity"/>
    <property type="evidence" value="ECO:0007669"/>
    <property type="project" value="UniProtKB-ARBA"/>
</dbReference>
<dbReference type="EMBL" id="AZHW01000477">
    <property type="protein sequence ID" value="ETW99161.1"/>
    <property type="molecule type" value="Genomic_DNA"/>
</dbReference>
<sequence>MRYHVADSILDTDQYTLHRAGQLIHLRPKAFQVLVYLLLHHDRVVTKQELAEQFWPDQFITDAAVENTLKAARQAVGDSGRTQTVIQTLRGVGYRVVASVTADFEAPAADQPHQPLESVSEQVESVSEQEAAPPSEASSIQPRWSEAERRQLTVLFCDVAGSSALSNQMELEDYLEVIQAYQHTCADVIERLEGYIAQHLRDGLLAYFGYPLAHEDDAYRAIRASLEIIDALQPLSRRLEQDVGVRLAVRLGIHTGLVIIGDIGTGARRESLALGETPNLAARLQSLAEPDTVVISEATSRLVQGYFTLDERRVRSLEGKAADVPAFRVIGPTGMQSRLDVAGTGSLTPMVNREAECALFLQHWEQVKEGRGRVIVLQGEAGIGKSRLAQAMRASLDEDTYIQLECRCSPYHQNSAWYPVIELWRRMLRWQDEETPQARLKKLETTLSQLPLPLEKTFPLMANLLELPNHDPRFPPLMLSPQQQREQLLETMLAMTLELASQQTAFFLVEDLHWADPSTLEFLGSLVEQVTTSQLCVVCTCRPVYAVPWENRSYLFEINLGRLSQRHVEEMVLGVTRGKGLPATVLEQVGAKTDGVPLFVEELTKTVLETEWLRDAGNHYELIAPLSDIAIPTTLHDSLMARLDRLDTAKGVAQLGATLGRQFSYDLLREVSPWGDEVLQQDLSRLVEAELIFQRGLPSQAIYIFKHNLIQEAAYQSLVRHARQRYHQRIAEVLTERFPAMVETQPELVAHHFTEAGLTEQALLYWHRAGLRAVERSSYIEASHHLATGLELLAMLPDTSERLQQELDFLLALKPVRIATQGDTAPEVEQLLTRAYTLCQQLGASQQLFGVLSGLCACHLIRGELQMAHKWAEEFLHLAQDQLNSDLLLSAHYLLQ</sequence>
<dbReference type="Gene3D" id="3.40.50.300">
    <property type="entry name" value="P-loop containing nucleotide triphosphate hydrolases"/>
    <property type="match status" value="1"/>
</dbReference>
<dbReference type="SUPFAM" id="SSF46894">
    <property type="entry name" value="C-terminal effector domain of the bipartite response regulators"/>
    <property type="match status" value="1"/>
</dbReference>